<keyword evidence="2" id="KW-0521">NADP</keyword>
<protein>
    <recommendedName>
        <fullName evidence="3">NmrA-like domain-containing protein</fullName>
    </recommendedName>
</protein>
<feature type="domain" description="NmrA-like" evidence="3">
    <location>
        <begin position="8"/>
        <end position="233"/>
    </location>
</feature>
<dbReference type="SUPFAM" id="SSF51735">
    <property type="entry name" value="NAD(P)-binding Rossmann-fold domains"/>
    <property type="match status" value="1"/>
</dbReference>
<evidence type="ECO:0000313" key="4">
    <source>
        <dbReference type="EMBL" id="MDN6900315.1"/>
    </source>
</evidence>
<dbReference type="InterPro" id="IPR008030">
    <property type="entry name" value="NmrA-like"/>
</dbReference>
<evidence type="ECO:0000259" key="3">
    <source>
        <dbReference type="Pfam" id="PF05368"/>
    </source>
</evidence>
<dbReference type="Pfam" id="PF05368">
    <property type="entry name" value="NmrA"/>
    <property type="match status" value="1"/>
</dbReference>
<dbReference type="InterPro" id="IPR036291">
    <property type="entry name" value="NAD(P)-bd_dom_sf"/>
</dbReference>
<evidence type="ECO:0000313" key="5">
    <source>
        <dbReference type="Proteomes" id="UP001167919"/>
    </source>
</evidence>
<comment type="similarity">
    <text evidence="1">Belongs to the NmrA-type oxidoreductase family.</text>
</comment>
<evidence type="ECO:0000256" key="1">
    <source>
        <dbReference type="ARBA" id="ARBA00006328"/>
    </source>
</evidence>
<organism evidence="4 5">
    <name type="scientific">Oenococcus sicerae</name>
    <dbReference type="NCBI Taxonomy" id="2203724"/>
    <lineage>
        <taxon>Bacteria</taxon>
        <taxon>Bacillati</taxon>
        <taxon>Bacillota</taxon>
        <taxon>Bacilli</taxon>
        <taxon>Lactobacillales</taxon>
        <taxon>Lactobacillaceae</taxon>
        <taxon>Oenococcus</taxon>
    </lineage>
</organism>
<dbReference type="Gene3D" id="3.40.50.720">
    <property type="entry name" value="NAD(P)-binding Rossmann-like Domain"/>
    <property type="match status" value="1"/>
</dbReference>
<dbReference type="EMBL" id="SDWY01000002">
    <property type="protein sequence ID" value="MDN6900315.1"/>
    <property type="molecule type" value="Genomic_DNA"/>
</dbReference>
<dbReference type="PANTHER" id="PTHR42748">
    <property type="entry name" value="NITROGEN METABOLITE REPRESSION PROTEIN NMRA FAMILY MEMBER"/>
    <property type="match status" value="1"/>
</dbReference>
<proteinExistence type="inferred from homology"/>
<sequence>MELIKEKTMKVFVTASYGRIAHHLIPMLAKNGVEVRAVDPDSKNVQPLKDLGASEVIVGDLRRDEIIDKAMHGIDKIFLILPDAMDGVVSMSERLINAAKREHVKHFVFSSCMNTVMELLQHWEKYEVEDMLMGSTLNYTILKPSGYMEMHFPTGPNSAFETGEVTTFIGMDQPGTMISLEDIAAAACKVLLSQDEYYYASLDLCSKGTETMREDLEYICSKIGKEAKVNMISAPDTPSVHANDMHGRMMAYHSNHPYVGNPFDFNALMGYPAKTFKQYADEVIAGIQVKSK</sequence>
<gene>
    <name evidence="4" type="ORF">EVC35_04740</name>
</gene>
<dbReference type="PANTHER" id="PTHR42748:SF7">
    <property type="entry name" value="NMRA LIKE REDOX SENSOR 1-RELATED"/>
    <property type="match status" value="1"/>
</dbReference>
<dbReference type="InterPro" id="IPR051164">
    <property type="entry name" value="NmrA-like_oxidored"/>
</dbReference>
<evidence type="ECO:0000256" key="2">
    <source>
        <dbReference type="ARBA" id="ARBA00022857"/>
    </source>
</evidence>
<accession>A0AAJ1RCB0</accession>
<dbReference type="Proteomes" id="UP001167919">
    <property type="component" value="Unassembled WGS sequence"/>
</dbReference>
<comment type="caution">
    <text evidence="4">The sequence shown here is derived from an EMBL/GenBank/DDBJ whole genome shotgun (WGS) entry which is preliminary data.</text>
</comment>
<reference evidence="4" key="1">
    <citation type="submission" date="2019-01" db="EMBL/GenBank/DDBJ databases">
        <title>Oenococcus sicerae UCMA17102.</title>
        <authorList>
            <person name="Cousin F.J."/>
            <person name="Le Guellec R."/>
            <person name="Cretenet M."/>
        </authorList>
    </citation>
    <scope>NUCLEOTIDE SEQUENCE</scope>
    <source>
        <strain evidence="4">UCMA17102</strain>
    </source>
</reference>
<name>A0AAJ1RCB0_9LACO</name>
<dbReference type="AlphaFoldDB" id="A0AAJ1RCB0"/>